<sequence length="266" mass="30030">MARKAHSSKTRNVEMFRTAQQNLKNLQKFGSKRNFHQEAISLCPIRLKSNTQIESFLFPSSSLASLKFINLSQKSLHDQIKTYSSQLVGMDEQQRNQHHHDPSCIFCKIVLGQIPSFKVAETSTVLAFFDINPLSFGHTLIIPKYHGAKLHEIPDNYLSDILKVSKNIAIELGLKDYNLLQNNGRIAHQEIDHVHFHVIPKPTASDSEGLVIGWPCQKPDMESLVAKLSSWRMIVYVSEFATSSPSVDLRVKNAKLPAANVNETTR</sequence>
<protein>
    <recommendedName>
        <fullName evidence="4">HIT domain-containing protein</fullName>
    </recommendedName>
</protein>
<feature type="active site" description="Tele-AMP-histidine intermediate" evidence="1">
    <location>
        <position position="195"/>
    </location>
</feature>
<keyword evidence="6" id="KW-1185">Reference proteome</keyword>
<reference evidence="5" key="1">
    <citation type="submission" date="2021-03" db="EMBL/GenBank/DDBJ databases">
        <title>Draft genome sequence of rust myrtle Austropuccinia psidii MF-1, a brazilian biotype.</title>
        <authorList>
            <person name="Quecine M.C."/>
            <person name="Pachon D.M.R."/>
            <person name="Bonatelli M.L."/>
            <person name="Correr F.H."/>
            <person name="Franceschini L.M."/>
            <person name="Leite T.F."/>
            <person name="Margarido G.R.A."/>
            <person name="Almeida C.A."/>
            <person name="Ferrarezi J.A."/>
            <person name="Labate C.A."/>
        </authorList>
    </citation>
    <scope>NUCLEOTIDE SEQUENCE</scope>
    <source>
        <strain evidence="5">MF-1</strain>
    </source>
</reference>
<dbReference type="InterPro" id="IPR039384">
    <property type="entry name" value="HINT"/>
</dbReference>
<name>A0A9Q3BS18_9BASI</name>
<organism evidence="5 6">
    <name type="scientific">Austropuccinia psidii MF-1</name>
    <dbReference type="NCBI Taxonomy" id="1389203"/>
    <lineage>
        <taxon>Eukaryota</taxon>
        <taxon>Fungi</taxon>
        <taxon>Dikarya</taxon>
        <taxon>Basidiomycota</taxon>
        <taxon>Pucciniomycotina</taxon>
        <taxon>Pucciniomycetes</taxon>
        <taxon>Pucciniales</taxon>
        <taxon>Sphaerophragmiaceae</taxon>
        <taxon>Austropuccinia</taxon>
    </lineage>
</organism>
<evidence type="ECO:0000313" key="5">
    <source>
        <dbReference type="EMBL" id="MBW0469770.1"/>
    </source>
</evidence>
<dbReference type="PANTHER" id="PTHR46648">
    <property type="entry name" value="HIT FAMILY PROTEIN 1"/>
    <property type="match status" value="1"/>
</dbReference>
<proteinExistence type="predicted"/>
<dbReference type="InterPro" id="IPR019808">
    <property type="entry name" value="Histidine_triad_CS"/>
</dbReference>
<evidence type="ECO:0000256" key="1">
    <source>
        <dbReference type="PIRSR" id="PIRSR601310-1"/>
    </source>
</evidence>
<dbReference type="CDD" id="cd01277">
    <property type="entry name" value="HINT_subgroup"/>
    <property type="match status" value="1"/>
</dbReference>
<dbReference type="PROSITE" id="PS51084">
    <property type="entry name" value="HIT_2"/>
    <property type="match status" value="1"/>
</dbReference>
<evidence type="ECO:0000256" key="3">
    <source>
        <dbReference type="PROSITE-ProRule" id="PRU00464"/>
    </source>
</evidence>
<dbReference type="PROSITE" id="PS00892">
    <property type="entry name" value="HIT_1"/>
    <property type="match status" value="1"/>
</dbReference>
<evidence type="ECO:0000256" key="2">
    <source>
        <dbReference type="PIRSR" id="PIRSR601310-3"/>
    </source>
</evidence>
<evidence type="ECO:0000259" key="4">
    <source>
        <dbReference type="PROSITE" id="PS51084"/>
    </source>
</evidence>
<feature type="short sequence motif" description="Histidine triad motif" evidence="2 3">
    <location>
        <begin position="193"/>
        <end position="197"/>
    </location>
</feature>
<feature type="domain" description="HIT" evidence="4">
    <location>
        <begin position="105"/>
        <end position="209"/>
    </location>
</feature>
<dbReference type="SUPFAM" id="SSF54197">
    <property type="entry name" value="HIT-like"/>
    <property type="match status" value="1"/>
</dbReference>
<dbReference type="Gene3D" id="3.30.428.10">
    <property type="entry name" value="HIT-like"/>
    <property type="match status" value="1"/>
</dbReference>
<dbReference type="InterPro" id="IPR011146">
    <property type="entry name" value="HIT-like"/>
</dbReference>
<accession>A0A9Q3BS18</accession>
<dbReference type="PRINTS" id="PR00332">
    <property type="entry name" value="HISTRIAD"/>
</dbReference>
<dbReference type="GO" id="GO:0003824">
    <property type="term" value="F:catalytic activity"/>
    <property type="evidence" value="ECO:0007669"/>
    <property type="project" value="InterPro"/>
</dbReference>
<dbReference type="Pfam" id="PF01230">
    <property type="entry name" value="HIT"/>
    <property type="match status" value="1"/>
</dbReference>
<dbReference type="AlphaFoldDB" id="A0A9Q3BS18"/>
<dbReference type="EMBL" id="AVOT02002269">
    <property type="protein sequence ID" value="MBW0469770.1"/>
    <property type="molecule type" value="Genomic_DNA"/>
</dbReference>
<dbReference type="PANTHER" id="PTHR46648:SF1">
    <property type="entry name" value="ADENOSINE 5'-MONOPHOSPHORAMIDASE HNT1"/>
    <property type="match status" value="1"/>
</dbReference>
<evidence type="ECO:0000313" key="6">
    <source>
        <dbReference type="Proteomes" id="UP000765509"/>
    </source>
</evidence>
<dbReference type="OrthoDB" id="672793at2759"/>
<dbReference type="GO" id="GO:0009117">
    <property type="term" value="P:nucleotide metabolic process"/>
    <property type="evidence" value="ECO:0007669"/>
    <property type="project" value="TreeGrafter"/>
</dbReference>
<dbReference type="InterPro" id="IPR001310">
    <property type="entry name" value="Histidine_triad_HIT"/>
</dbReference>
<gene>
    <name evidence="5" type="ORF">O181_009485</name>
</gene>
<dbReference type="InterPro" id="IPR036265">
    <property type="entry name" value="HIT-like_sf"/>
</dbReference>
<comment type="caution">
    <text evidence="5">The sequence shown here is derived from an EMBL/GenBank/DDBJ whole genome shotgun (WGS) entry which is preliminary data.</text>
</comment>
<dbReference type="Proteomes" id="UP000765509">
    <property type="component" value="Unassembled WGS sequence"/>
</dbReference>